<dbReference type="InterPro" id="IPR023214">
    <property type="entry name" value="HAD_sf"/>
</dbReference>
<reference evidence="1 2" key="1">
    <citation type="submission" date="2017-05" db="EMBL/GenBank/DDBJ databases">
        <title>Butyricicoccus porcorum sp. nov. a butyrate-producing bacterium from the swine intestinal tract.</title>
        <authorList>
            <person name="Trachsel J."/>
            <person name="Humphrey S."/>
            <person name="Allen H.K."/>
        </authorList>
    </citation>
    <scope>NUCLEOTIDE SEQUENCE [LARGE SCALE GENOMIC DNA]</scope>
    <source>
        <strain evidence="1">BB10</strain>
    </source>
</reference>
<dbReference type="SFLD" id="SFLDG01140">
    <property type="entry name" value="C2.B:_Phosphomannomutase_and_P"/>
    <property type="match status" value="1"/>
</dbReference>
<keyword evidence="2" id="KW-1185">Reference proteome</keyword>
<comment type="caution">
    <text evidence="1">The sequence shown here is derived from an EMBL/GenBank/DDBJ whole genome shotgun (WGS) entry which is preliminary data.</text>
</comment>
<dbReference type="GO" id="GO:0000287">
    <property type="term" value="F:magnesium ion binding"/>
    <property type="evidence" value="ECO:0007669"/>
    <property type="project" value="TreeGrafter"/>
</dbReference>
<dbReference type="GO" id="GO:0016791">
    <property type="term" value="F:phosphatase activity"/>
    <property type="evidence" value="ECO:0007669"/>
    <property type="project" value="UniProtKB-ARBA"/>
</dbReference>
<protein>
    <recommendedName>
        <fullName evidence="3">Hydrolase</fullName>
    </recommendedName>
</protein>
<dbReference type="GO" id="GO:0005829">
    <property type="term" value="C:cytosol"/>
    <property type="evidence" value="ECO:0007669"/>
    <property type="project" value="TreeGrafter"/>
</dbReference>
<dbReference type="Gene3D" id="3.40.50.1000">
    <property type="entry name" value="HAD superfamily/HAD-like"/>
    <property type="match status" value="1"/>
</dbReference>
<proteinExistence type="predicted"/>
<gene>
    <name evidence="1" type="ORF">CBW42_03225</name>
</gene>
<dbReference type="NCBIfam" id="TIGR01484">
    <property type="entry name" value="HAD-SF-IIB"/>
    <property type="match status" value="1"/>
</dbReference>
<dbReference type="InterPro" id="IPR006379">
    <property type="entry name" value="HAD-SF_hydro_IIB"/>
</dbReference>
<dbReference type="NCBIfam" id="TIGR00099">
    <property type="entry name" value="Cof-subfamily"/>
    <property type="match status" value="1"/>
</dbReference>
<organism evidence="1 2">
    <name type="scientific">Butyricicoccus porcorum</name>
    <dbReference type="NCBI Taxonomy" id="1945634"/>
    <lineage>
        <taxon>Bacteria</taxon>
        <taxon>Bacillati</taxon>
        <taxon>Bacillota</taxon>
        <taxon>Clostridia</taxon>
        <taxon>Eubacteriales</taxon>
        <taxon>Butyricicoccaceae</taxon>
        <taxon>Butyricicoccus</taxon>
    </lineage>
</organism>
<dbReference type="PROSITE" id="PS01229">
    <property type="entry name" value="COF_2"/>
    <property type="match status" value="1"/>
</dbReference>
<dbReference type="Gene3D" id="3.30.1240.10">
    <property type="match status" value="1"/>
</dbReference>
<dbReference type="SUPFAM" id="SSF56784">
    <property type="entry name" value="HAD-like"/>
    <property type="match status" value="1"/>
</dbReference>
<dbReference type="PRINTS" id="PR00119">
    <property type="entry name" value="CATATPASE"/>
</dbReference>
<dbReference type="CDD" id="cd07516">
    <property type="entry name" value="HAD_Pase"/>
    <property type="match status" value="1"/>
</dbReference>
<dbReference type="Pfam" id="PF08282">
    <property type="entry name" value="Hydrolase_3"/>
    <property type="match status" value="1"/>
</dbReference>
<evidence type="ECO:0000313" key="2">
    <source>
        <dbReference type="Proteomes" id="UP000194903"/>
    </source>
</evidence>
<dbReference type="RefSeq" id="WP_087017682.1">
    <property type="nucleotide sequence ID" value="NZ_CP178353.1"/>
</dbReference>
<dbReference type="PROSITE" id="PS01228">
    <property type="entry name" value="COF_1"/>
    <property type="match status" value="1"/>
</dbReference>
<dbReference type="OrthoDB" id="9781413at2"/>
<dbReference type="InterPro" id="IPR000150">
    <property type="entry name" value="Cof"/>
</dbReference>
<dbReference type="EMBL" id="NHOC01000002">
    <property type="protein sequence ID" value="OUM21589.1"/>
    <property type="molecule type" value="Genomic_DNA"/>
</dbReference>
<evidence type="ECO:0008006" key="3">
    <source>
        <dbReference type="Google" id="ProtNLM"/>
    </source>
</evidence>
<dbReference type="SFLD" id="SFLDS00003">
    <property type="entry name" value="Haloacid_Dehalogenase"/>
    <property type="match status" value="1"/>
</dbReference>
<dbReference type="PANTHER" id="PTHR10000">
    <property type="entry name" value="PHOSPHOSERINE PHOSPHATASE"/>
    <property type="match status" value="1"/>
</dbReference>
<dbReference type="Proteomes" id="UP000194903">
    <property type="component" value="Unassembled WGS sequence"/>
</dbReference>
<dbReference type="AlphaFoldDB" id="A0A252F747"/>
<sequence length="270" mass="30030">MGKFDGILLASDMDGTLLNDKHEIGSATVEALNYFTQNGGHFALATGRTRPATAAYRTLLPCNAPGVYLNGAIICDESTEKMVYMEGLDDRAKALAHEVMKEFPHIGIEVYLLDHSYVCRMNDTTRDHFRLLDIPYTEMALDDIPEPCEQWGKINFTGQPDEMEPVRAFVDPMKEYFNLTFSTPIFYEMTCKGGHKGDGVRRVADYLGIRPEMVCAIGDSQNDLPMLKNAGIGFAPANARDYVLEIADVVVPDNNHDALKGAVEYLDSKF</sequence>
<accession>A0A252F747</accession>
<name>A0A252F747_9FIRM</name>
<dbReference type="PANTHER" id="PTHR10000:SF8">
    <property type="entry name" value="HAD SUPERFAMILY HYDROLASE-LIKE, TYPE 3"/>
    <property type="match status" value="1"/>
</dbReference>
<evidence type="ECO:0000313" key="1">
    <source>
        <dbReference type="EMBL" id="OUM21589.1"/>
    </source>
</evidence>
<dbReference type="InterPro" id="IPR036412">
    <property type="entry name" value="HAD-like_sf"/>
</dbReference>